<dbReference type="InterPro" id="IPR001753">
    <property type="entry name" value="Enoyl-CoA_hydra/iso"/>
</dbReference>
<dbReference type="CDD" id="cd06558">
    <property type="entry name" value="crotonase-like"/>
    <property type="match status" value="1"/>
</dbReference>
<proteinExistence type="inferred from homology"/>
<organism evidence="2 3">
    <name type="scientific">Candidatus Methylomirabilis limnetica</name>
    <dbReference type="NCBI Taxonomy" id="2033718"/>
    <lineage>
        <taxon>Bacteria</taxon>
        <taxon>Candidatus Methylomirabilota</taxon>
        <taxon>Candidatus Methylomirabilia</taxon>
        <taxon>Candidatus Methylomirabilales</taxon>
        <taxon>Candidatus Methylomirabilaceae</taxon>
        <taxon>Candidatus Methylomirabilis</taxon>
    </lineage>
</organism>
<comment type="caution">
    <text evidence="2">The sequence shown here is derived from an EMBL/GenBank/DDBJ whole genome shotgun (WGS) entry which is preliminary data.</text>
</comment>
<evidence type="ECO:0000313" key="2">
    <source>
        <dbReference type="EMBL" id="PTL35172.1"/>
    </source>
</evidence>
<comment type="similarity">
    <text evidence="1">Belongs to the enoyl-CoA hydratase/isomerase family.</text>
</comment>
<dbReference type="InterPro" id="IPR029045">
    <property type="entry name" value="ClpP/crotonase-like_dom_sf"/>
</dbReference>
<dbReference type="EMBL" id="NVQC01000028">
    <property type="protein sequence ID" value="PTL35172.1"/>
    <property type="molecule type" value="Genomic_DNA"/>
</dbReference>
<dbReference type="OrthoDB" id="9807606at2"/>
<keyword evidence="3" id="KW-1185">Reference proteome</keyword>
<reference evidence="2 3" key="1">
    <citation type="submission" date="2017-09" db="EMBL/GenBank/DDBJ databases">
        <title>Bloom of a denitrifying methanotroph, Candidatus Methylomirabilis limnetica, in a deep stratified lake.</title>
        <authorList>
            <person name="Graf J.S."/>
            <person name="Marchant H.K."/>
            <person name="Tienken D."/>
            <person name="Hach P.F."/>
            <person name="Brand A."/>
            <person name="Schubert C.J."/>
            <person name="Kuypers M.M."/>
            <person name="Milucka J."/>
        </authorList>
    </citation>
    <scope>NUCLEOTIDE SEQUENCE [LARGE SCALE GENOMIC DNA]</scope>
    <source>
        <strain evidence="2 3">Zug</strain>
    </source>
</reference>
<dbReference type="RefSeq" id="WP_107563424.1">
    <property type="nucleotide sequence ID" value="NZ_NVQC01000028.1"/>
</dbReference>
<protein>
    <submittedName>
        <fullName evidence="2">Enoyl-CoA hydratase</fullName>
    </submittedName>
</protein>
<dbReference type="GO" id="GO:0003824">
    <property type="term" value="F:catalytic activity"/>
    <property type="evidence" value="ECO:0007669"/>
    <property type="project" value="UniProtKB-ARBA"/>
</dbReference>
<dbReference type="SUPFAM" id="SSF52096">
    <property type="entry name" value="ClpP/crotonase"/>
    <property type="match status" value="1"/>
</dbReference>
<name>A0A2T4TVN7_9BACT</name>
<dbReference type="PANTHER" id="PTHR43459:SF1">
    <property type="entry name" value="EG:BACN32G11.4 PROTEIN"/>
    <property type="match status" value="1"/>
</dbReference>
<sequence>MAYKTLIHTVKGSVANITLNRPDRYNALNRQMVEELLEVVLACHEDRAVRAVVLMGAGQAFCAGGDVRGFIEHTNTITLHVKRLLMSLHSVITCICRMSKPVIAGVGGVAAGAGMGLVMACDLAVAAESARFTMAYTKIGATPDASSSYFLPRLVGLRRAMELTFTNRVLTAEEAKEWGLVNRVVPDAELVTVVDAMANELAAGPTPALGRAKRLLFMSDHASLETQMENEAQLIALSSQTADFREGVQAFIEKRTPAFSGRE</sequence>
<dbReference type="Gene3D" id="1.10.12.10">
    <property type="entry name" value="Lyase 2-enoyl-coa Hydratase, Chain A, domain 2"/>
    <property type="match status" value="1"/>
</dbReference>
<dbReference type="Gene3D" id="3.90.226.10">
    <property type="entry name" value="2-enoyl-CoA Hydratase, Chain A, domain 1"/>
    <property type="match status" value="1"/>
</dbReference>
<dbReference type="AlphaFoldDB" id="A0A2T4TVN7"/>
<dbReference type="Pfam" id="PF00378">
    <property type="entry name" value="ECH_1"/>
    <property type="match status" value="1"/>
</dbReference>
<dbReference type="Proteomes" id="UP000241436">
    <property type="component" value="Unassembled WGS sequence"/>
</dbReference>
<accession>A0A2T4TVN7</accession>
<dbReference type="PANTHER" id="PTHR43459">
    <property type="entry name" value="ENOYL-COA HYDRATASE"/>
    <property type="match status" value="1"/>
</dbReference>
<gene>
    <name evidence="2" type="ORF">CLG94_10730</name>
</gene>
<dbReference type="InterPro" id="IPR014748">
    <property type="entry name" value="Enoyl-CoA_hydra_C"/>
</dbReference>
<evidence type="ECO:0000256" key="1">
    <source>
        <dbReference type="ARBA" id="ARBA00005254"/>
    </source>
</evidence>
<reference evidence="3" key="2">
    <citation type="journal article" date="2018" name="Environ. Microbiol.">
        <title>Bloom of a denitrifying methanotroph, 'Candidatus Methylomirabilis limnetica', in a deep stratified lake.</title>
        <authorList>
            <person name="Graf J.S."/>
            <person name="Mayr M.J."/>
            <person name="Marchant H.K."/>
            <person name="Tienken D."/>
            <person name="Hach P.F."/>
            <person name="Brand A."/>
            <person name="Schubert C.J."/>
            <person name="Kuypers M.M."/>
            <person name="Milucka J."/>
        </authorList>
    </citation>
    <scope>NUCLEOTIDE SEQUENCE [LARGE SCALE GENOMIC DNA]</scope>
    <source>
        <strain evidence="3">Zug</strain>
    </source>
</reference>
<evidence type="ECO:0000313" key="3">
    <source>
        <dbReference type="Proteomes" id="UP000241436"/>
    </source>
</evidence>